<organism evidence="2 3">
    <name type="scientific">Tegillarca granosa</name>
    <name type="common">Malaysian cockle</name>
    <name type="synonym">Anadara granosa</name>
    <dbReference type="NCBI Taxonomy" id="220873"/>
    <lineage>
        <taxon>Eukaryota</taxon>
        <taxon>Metazoa</taxon>
        <taxon>Spiralia</taxon>
        <taxon>Lophotrochozoa</taxon>
        <taxon>Mollusca</taxon>
        <taxon>Bivalvia</taxon>
        <taxon>Autobranchia</taxon>
        <taxon>Pteriomorphia</taxon>
        <taxon>Arcoida</taxon>
        <taxon>Arcoidea</taxon>
        <taxon>Arcidae</taxon>
        <taxon>Tegillarca</taxon>
    </lineage>
</organism>
<keyword evidence="3" id="KW-1185">Reference proteome</keyword>
<evidence type="ECO:0000256" key="1">
    <source>
        <dbReference type="SAM" id="MobiDB-lite"/>
    </source>
</evidence>
<feature type="compositionally biased region" description="Basic residues" evidence="1">
    <location>
        <begin position="79"/>
        <end position="99"/>
    </location>
</feature>
<dbReference type="EMBL" id="JARBDR010000214">
    <property type="protein sequence ID" value="KAJ8318192.1"/>
    <property type="molecule type" value="Genomic_DNA"/>
</dbReference>
<protein>
    <submittedName>
        <fullName evidence="2">Uncharacterized protein</fullName>
    </submittedName>
</protein>
<sequence length="125" mass="14187">MIKIHKYPSNFRFDSSKKQTKTKNVQSSETNMDVGSTTVRSSSDITNNDQNFGNTGQKKRQFTYKVPDNICFGQGVSRGFHRGRGRGRGRGKKVNHWHNKNLSNMDTSVDIEKVDMMDLAQALDT</sequence>
<gene>
    <name evidence="2" type="ORF">KUTeg_003283</name>
</gene>
<accession>A0ABQ9FQK5</accession>
<evidence type="ECO:0000313" key="3">
    <source>
        <dbReference type="Proteomes" id="UP001217089"/>
    </source>
</evidence>
<reference evidence="2 3" key="1">
    <citation type="submission" date="2022-12" db="EMBL/GenBank/DDBJ databases">
        <title>Chromosome-level genome of Tegillarca granosa.</title>
        <authorList>
            <person name="Kim J."/>
        </authorList>
    </citation>
    <scope>NUCLEOTIDE SEQUENCE [LARGE SCALE GENOMIC DNA]</scope>
    <source>
        <strain evidence="2">Teg-2019</strain>
        <tissue evidence="2">Adductor muscle</tissue>
    </source>
</reference>
<feature type="region of interest" description="Disordered" evidence="1">
    <location>
        <begin position="75"/>
        <end position="100"/>
    </location>
</feature>
<feature type="region of interest" description="Disordered" evidence="1">
    <location>
        <begin position="7"/>
        <end position="60"/>
    </location>
</feature>
<evidence type="ECO:0000313" key="2">
    <source>
        <dbReference type="EMBL" id="KAJ8318192.1"/>
    </source>
</evidence>
<feature type="compositionally biased region" description="Polar residues" evidence="1">
    <location>
        <begin position="22"/>
        <end position="56"/>
    </location>
</feature>
<name>A0ABQ9FQK5_TEGGR</name>
<comment type="caution">
    <text evidence="2">The sequence shown here is derived from an EMBL/GenBank/DDBJ whole genome shotgun (WGS) entry which is preliminary data.</text>
</comment>
<dbReference type="Proteomes" id="UP001217089">
    <property type="component" value="Unassembled WGS sequence"/>
</dbReference>
<proteinExistence type="predicted"/>